<keyword evidence="3" id="KW-1185">Reference proteome</keyword>
<comment type="caution">
    <text evidence="2">The sequence shown here is derived from an EMBL/GenBank/DDBJ whole genome shotgun (WGS) entry which is preliminary data.</text>
</comment>
<dbReference type="EMBL" id="MAVT02002556">
    <property type="protein sequence ID" value="POS69197.1"/>
    <property type="molecule type" value="Genomic_DNA"/>
</dbReference>
<feature type="compositionally biased region" description="Low complexity" evidence="1">
    <location>
        <begin position="267"/>
        <end position="279"/>
    </location>
</feature>
<organism evidence="2 3">
    <name type="scientific">Diaporthe helianthi</name>
    <dbReference type="NCBI Taxonomy" id="158607"/>
    <lineage>
        <taxon>Eukaryota</taxon>
        <taxon>Fungi</taxon>
        <taxon>Dikarya</taxon>
        <taxon>Ascomycota</taxon>
        <taxon>Pezizomycotina</taxon>
        <taxon>Sordariomycetes</taxon>
        <taxon>Sordariomycetidae</taxon>
        <taxon>Diaporthales</taxon>
        <taxon>Diaporthaceae</taxon>
        <taxon>Diaporthe</taxon>
    </lineage>
</organism>
<name>A0A2P5HG22_DIAHE</name>
<proteinExistence type="predicted"/>
<evidence type="ECO:0000256" key="1">
    <source>
        <dbReference type="SAM" id="MobiDB-lite"/>
    </source>
</evidence>
<feature type="region of interest" description="Disordered" evidence="1">
    <location>
        <begin position="93"/>
        <end position="112"/>
    </location>
</feature>
<protein>
    <submittedName>
        <fullName evidence="2">Uncharacterized protein</fullName>
    </submittedName>
</protein>
<sequence>MASASIPRAALCGQRIHDCFIRLNDDDIDTPASQSSPDLSAFPLPVTSRIFFDPTKRNAFFRLHTTVELSIDAQTRPTPFFLDIFPDKVRTLSLHPQHAPGPTTTGPQPKTRSLNFRFSGPGAMRLLAPRRVPSGRLHPATPAARSAFCALRHILAQSALRLQLPPTADDLPLDTCCQSMSMQDLFVNPWQADSGLVSLLSMYGGEGGRVVDIDRELAFPPGLAGPGSPSPSDCLPPAYGPPASPAPALGPSPLPATPKGKRKRRSSSSPTPRSDSHTPNYPTWAHLNLAVGEREKIMAELLRRLEKKETALNQLMVQVDESTCRLRELIAVANESEAALGNRVPRAGRGNGGVASQQAAETPRATSPQHSPASTVSVASNISDRVQAYVSGRLQELSAEIRDRGYVTSDDVDTVLYEGGYINEDTMAEAIEEAVDGAMDKVRDRILDAFL</sequence>
<evidence type="ECO:0000313" key="3">
    <source>
        <dbReference type="Proteomes" id="UP000094444"/>
    </source>
</evidence>
<feature type="compositionally biased region" description="Low complexity" evidence="1">
    <location>
        <begin position="95"/>
        <end position="109"/>
    </location>
</feature>
<reference evidence="2" key="1">
    <citation type="submission" date="2017-09" db="EMBL/GenBank/DDBJ databases">
        <title>Polyketide synthases of a Diaporthe helianthi virulent isolate.</title>
        <authorList>
            <person name="Baroncelli R."/>
        </authorList>
    </citation>
    <scope>NUCLEOTIDE SEQUENCE [LARGE SCALE GENOMIC DNA]</scope>
    <source>
        <strain evidence="2">7/96</strain>
    </source>
</reference>
<feature type="compositionally biased region" description="Low complexity" evidence="1">
    <location>
        <begin position="221"/>
        <end position="232"/>
    </location>
</feature>
<accession>A0A2P5HG22</accession>
<feature type="region of interest" description="Disordered" evidence="1">
    <location>
        <begin position="343"/>
        <end position="378"/>
    </location>
</feature>
<dbReference type="Proteomes" id="UP000094444">
    <property type="component" value="Unassembled WGS sequence"/>
</dbReference>
<gene>
    <name evidence="2" type="ORF">DHEL01_v212409</name>
</gene>
<evidence type="ECO:0000313" key="2">
    <source>
        <dbReference type="EMBL" id="POS69197.1"/>
    </source>
</evidence>
<dbReference type="OrthoDB" id="5236435at2759"/>
<dbReference type="InParanoid" id="A0A2P5HG22"/>
<feature type="region of interest" description="Disordered" evidence="1">
    <location>
        <begin position="221"/>
        <end position="283"/>
    </location>
</feature>
<feature type="compositionally biased region" description="Pro residues" evidence="1">
    <location>
        <begin position="238"/>
        <end position="256"/>
    </location>
</feature>
<dbReference type="AlphaFoldDB" id="A0A2P5HG22"/>
<feature type="compositionally biased region" description="Polar residues" evidence="1">
    <location>
        <begin position="354"/>
        <end position="378"/>
    </location>
</feature>